<dbReference type="Proteomes" id="UP000535020">
    <property type="component" value="Unassembled WGS sequence"/>
</dbReference>
<name>A0A7Y8Y2X1_9FLAO</name>
<dbReference type="EMBL" id="JACBJI010000004">
    <property type="protein sequence ID" value="NYA71380.1"/>
    <property type="molecule type" value="Genomic_DNA"/>
</dbReference>
<accession>A0A7Y8Y2X1</accession>
<evidence type="ECO:0000313" key="1">
    <source>
        <dbReference type="EMBL" id="NYA71380.1"/>
    </source>
</evidence>
<protein>
    <submittedName>
        <fullName evidence="1">Uncharacterized protein</fullName>
    </submittedName>
</protein>
<dbReference type="AlphaFoldDB" id="A0A7Y8Y2X1"/>
<proteinExistence type="predicted"/>
<gene>
    <name evidence="1" type="ORF">HZF10_10640</name>
</gene>
<keyword evidence="2" id="KW-1185">Reference proteome</keyword>
<organism evidence="1 2">
    <name type="scientific">Flavobacterium agri</name>
    <dbReference type="NCBI Taxonomy" id="2743471"/>
    <lineage>
        <taxon>Bacteria</taxon>
        <taxon>Pseudomonadati</taxon>
        <taxon>Bacteroidota</taxon>
        <taxon>Flavobacteriia</taxon>
        <taxon>Flavobacteriales</taxon>
        <taxon>Flavobacteriaceae</taxon>
        <taxon>Flavobacterium</taxon>
    </lineage>
</organism>
<evidence type="ECO:0000313" key="2">
    <source>
        <dbReference type="Proteomes" id="UP000535020"/>
    </source>
</evidence>
<reference evidence="1 2" key="1">
    <citation type="submission" date="2020-07" db="EMBL/GenBank/DDBJ databases">
        <authorList>
            <person name="Sun Q."/>
        </authorList>
    </citation>
    <scope>NUCLEOTIDE SEQUENCE [LARGE SCALE GENOMIC DNA]</scope>
    <source>
        <strain evidence="1 2">MAH-1</strain>
    </source>
</reference>
<sequence length="178" mass="20421">MTNKYDGKRHVRLALTISFLLIGILGFSQDKILFVIVADNLIEDTDNKMLLMQSHSDNAYLISFCEQYAEEKLFEHDFETFKSSNGIVGEISTIVFPSMDIHVVTDQKKRGTWKFGYPNISFTEAKDRRKTAFISQPVFIGNDYALMHYTFKGVSEIVVFKRTGDNWVIIGRINSIMS</sequence>
<comment type="caution">
    <text evidence="1">The sequence shown here is derived from an EMBL/GenBank/DDBJ whole genome shotgun (WGS) entry which is preliminary data.</text>
</comment>